<reference evidence="3" key="1">
    <citation type="submission" date="2020-09" db="EMBL/GenBank/DDBJ databases">
        <title>Secondary metabolite and genome analysis of marine Streptomyces chumphonensis KK1-2T.</title>
        <authorList>
            <person name="Phongsopitanun W."/>
            <person name="Kanchanasin P."/>
            <person name="Pittayakhajonwut P."/>
            <person name="Suwanborirux K."/>
            <person name="Tanasupawat S."/>
        </authorList>
    </citation>
    <scope>NUCLEOTIDE SEQUENCE</scope>
    <source>
        <strain evidence="3">KK1-2</strain>
    </source>
</reference>
<dbReference type="Proteomes" id="UP000632289">
    <property type="component" value="Unassembled WGS sequence"/>
</dbReference>
<name>A0A927EV02_9ACTN</name>
<keyword evidence="2" id="KW-0732">Signal</keyword>
<dbReference type="InterPro" id="IPR021215">
    <property type="entry name" value="DUF2752"/>
</dbReference>
<organism evidence="3 4">
    <name type="scientific">Streptomyces chumphonensis</name>
    <dbReference type="NCBI Taxonomy" id="1214925"/>
    <lineage>
        <taxon>Bacteria</taxon>
        <taxon>Bacillati</taxon>
        <taxon>Actinomycetota</taxon>
        <taxon>Actinomycetes</taxon>
        <taxon>Kitasatosporales</taxon>
        <taxon>Streptomycetaceae</taxon>
        <taxon>Streptomyces</taxon>
    </lineage>
</organism>
<accession>A0A927EV02</accession>
<dbReference type="AlphaFoldDB" id="A0A927EV02"/>
<evidence type="ECO:0000313" key="3">
    <source>
        <dbReference type="EMBL" id="MBD3930189.1"/>
    </source>
</evidence>
<feature type="signal peptide" evidence="2">
    <location>
        <begin position="1"/>
        <end position="29"/>
    </location>
</feature>
<keyword evidence="1" id="KW-0812">Transmembrane</keyword>
<gene>
    <name evidence="3" type="ORF">IF129_01190</name>
</gene>
<keyword evidence="1" id="KW-0472">Membrane</keyword>
<dbReference type="EMBL" id="JACXYU010000001">
    <property type="protein sequence ID" value="MBD3930189.1"/>
    <property type="molecule type" value="Genomic_DNA"/>
</dbReference>
<feature type="chain" id="PRO_5037874959" evidence="2">
    <location>
        <begin position="30"/>
        <end position="148"/>
    </location>
</feature>
<evidence type="ECO:0000313" key="4">
    <source>
        <dbReference type="Proteomes" id="UP000632289"/>
    </source>
</evidence>
<dbReference type="RefSeq" id="WP_191207485.1">
    <property type="nucleotide sequence ID" value="NZ_BAABKL010000021.1"/>
</dbReference>
<proteinExistence type="predicted"/>
<evidence type="ECO:0000256" key="2">
    <source>
        <dbReference type="SAM" id="SignalP"/>
    </source>
</evidence>
<comment type="caution">
    <text evidence="3">The sequence shown here is derived from an EMBL/GenBank/DDBJ whole genome shotgun (WGS) entry which is preliminary data.</text>
</comment>
<keyword evidence="4" id="KW-1185">Reference proteome</keyword>
<keyword evidence="1" id="KW-1133">Transmembrane helix</keyword>
<dbReference type="Pfam" id="PF10825">
    <property type="entry name" value="DUF2752"/>
    <property type="match status" value="1"/>
</dbReference>
<sequence>MPRTALPAAGAVTARLLPLAALVAAGAGAAYVGRVDPNESGHYPPCPLLRHTGLFCPGCGGLRAVHALVTGDPLTALGANAAVVGGAAVLAVLWLGWFLRPAAPPLPAPGHVRWAAALAVAFTVVRNTPLGAALTPEAGGPPGVLSGM</sequence>
<evidence type="ECO:0000256" key="1">
    <source>
        <dbReference type="SAM" id="Phobius"/>
    </source>
</evidence>
<protein>
    <submittedName>
        <fullName evidence="3">DUF2752 domain-containing protein</fullName>
    </submittedName>
</protein>
<feature type="transmembrane region" description="Helical" evidence="1">
    <location>
        <begin position="77"/>
        <end position="99"/>
    </location>
</feature>